<evidence type="ECO:0000256" key="3">
    <source>
        <dbReference type="ARBA" id="ARBA00023136"/>
    </source>
</evidence>
<keyword evidence="7" id="KW-1185">Reference proteome</keyword>
<sequence length="635" mass="70073">MSVKSKIKQFIRKKNLNPMNNRKKVGIILFATSIGLFFLFAFRLSYIIGSGEVAGVSLKEKTEELYNGSTVIKAKRGSILDRNGQVIAEDATSYSLYAVLSEDFLGQDKKKLYAQKKDFDAIAAVLESNTELSKEDALKYLNSGTNEDGSTKFQVEFGSNGKNLTLEQKQNIETALAEQEIEGIYFEDHPDRIYPNGVFASHLIGYTDLANQEDESVGLTGMMGIEKSYNDILSGTDGKIDYQKNVSGNPVPGTVVEESQVQDGQDIVTTLDIRLQTRLESLLDPLVEKYEPKEVTAVLMEAKSGDIVAMSQRPSFNPETKEGLELWRNILVEDKYEPGSTIKIITSAAAIQEGVFNPDETFAYPYGGVVLDDTPGNETIVNDWDKGEKGTLNFRQAISWSSNVGMLELERRMGGQKWQEYLTKFGFGASTNSGLENESLGSIPGDNTVDQAMSAFGQAISVTNFQMMQAFSAFANEGTMIKPQYIREIVDPQTGEKKVTQREEVGTPVSAQAVNDVRTYMVDTVEDPTYGIAYDVYTVPGYHVAAKTGTAQIVDQETGVYYTGATDYLYSVVEMVPAENPEYILYITMKQPNTNYSKVAMAEVANPLMKLAMEIKETDVNTQTAADTTAVESNE</sequence>
<dbReference type="Gene3D" id="3.40.710.10">
    <property type="entry name" value="DD-peptidase/beta-lactamase superfamily"/>
    <property type="match status" value="1"/>
</dbReference>
<evidence type="ECO:0000313" key="6">
    <source>
        <dbReference type="EMBL" id="MBP1045395.1"/>
    </source>
</evidence>
<comment type="subcellular location">
    <subcellularLocation>
        <location evidence="1">Cell membrane</location>
        <topology evidence="1">Single-pass membrane protein</topology>
    </subcellularLocation>
</comment>
<dbReference type="RefSeq" id="WP_209556158.1">
    <property type="nucleotide sequence ID" value="NZ_JAEDXU010000001.1"/>
</dbReference>
<dbReference type="SUPFAM" id="SSF56519">
    <property type="entry name" value="Penicillin binding protein dimerisation domain"/>
    <property type="match status" value="1"/>
</dbReference>
<feature type="domain" description="Penicillin-binding protein transpeptidase" evidence="4">
    <location>
        <begin position="296"/>
        <end position="610"/>
    </location>
</feature>
<dbReference type="Gene3D" id="3.90.1310.10">
    <property type="entry name" value="Penicillin-binding protein 2a (Domain 2)"/>
    <property type="match status" value="1"/>
</dbReference>
<dbReference type="Pfam" id="PF03717">
    <property type="entry name" value="PBP_dimer"/>
    <property type="match status" value="1"/>
</dbReference>
<dbReference type="InterPro" id="IPR005311">
    <property type="entry name" value="PBP_dimer"/>
</dbReference>
<dbReference type="Pfam" id="PF00905">
    <property type="entry name" value="Transpeptidase"/>
    <property type="match status" value="1"/>
</dbReference>
<dbReference type="InterPro" id="IPR001460">
    <property type="entry name" value="PCN-bd_Tpept"/>
</dbReference>
<feature type="domain" description="Penicillin-binding protein dimerisation" evidence="5">
    <location>
        <begin position="72"/>
        <end position="251"/>
    </location>
</feature>
<accession>A0ABS4CG35</accession>
<evidence type="ECO:0000259" key="4">
    <source>
        <dbReference type="Pfam" id="PF00905"/>
    </source>
</evidence>
<gene>
    <name evidence="6" type="ORF">I6N96_03835</name>
</gene>
<dbReference type="PANTHER" id="PTHR30627:SF26">
    <property type="entry name" value="PENICILLIN-BINDING PROTEIN 2B"/>
    <property type="match status" value="1"/>
</dbReference>
<reference evidence="6 7" key="1">
    <citation type="submission" date="2020-12" db="EMBL/GenBank/DDBJ databases">
        <title>Vagococcus allomyrinae sp. nov. and Enterococcus lavae sp. nov., isolated from the larvae of Allomyrina dichotoma.</title>
        <authorList>
            <person name="Lee S.D."/>
        </authorList>
    </citation>
    <scope>NUCLEOTIDE SEQUENCE [LARGE SCALE GENOMIC DNA]</scope>
    <source>
        <strain evidence="6 7">BWM-S5</strain>
    </source>
</reference>
<dbReference type="InterPro" id="IPR036138">
    <property type="entry name" value="PBP_dimer_sf"/>
</dbReference>
<evidence type="ECO:0000313" key="7">
    <source>
        <dbReference type="Proteomes" id="UP000673375"/>
    </source>
</evidence>
<dbReference type="InterPro" id="IPR050515">
    <property type="entry name" value="Beta-lactam/transpept"/>
</dbReference>
<evidence type="ECO:0000256" key="1">
    <source>
        <dbReference type="ARBA" id="ARBA00004162"/>
    </source>
</evidence>
<dbReference type="InterPro" id="IPR012338">
    <property type="entry name" value="Beta-lactam/transpept-like"/>
</dbReference>
<dbReference type="Proteomes" id="UP000673375">
    <property type="component" value="Unassembled WGS sequence"/>
</dbReference>
<organism evidence="6 7">
    <name type="scientific">Enterococcus larvae</name>
    <dbReference type="NCBI Taxonomy" id="2794352"/>
    <lineage>
        <taxon>Bacteria</taxon>
        <taxon>Bacillati</taxon>
        <taxon>Bacillota</taxon>
        <taxon>Bacilli</taxon>
        <taxon>Lactobacillales</taxon>
        <taxon>Enterococcaceae</taxon>
        <taxon>Enterococcus</taxon>
    </lineage>
</organism>
<dbReference type="Gene3D" id="2.20.70.70">
    <property type="match status" value="1"/>
</dbReference>
<evidence type="ECO:0000259" key="5">
    <source>
        <dbReference type="Pfam" id="PF03717"/>
    </source>
</evidence>
<evidence type="ECO:0000256" key="2">
    <source>
        <dbReference type="ARBA" id="ARBA00007171"/>
    </source>
</evidence>
<dbReference type="PANTHER" id="PTHR30627">
    <property type="entry name" value="PEPTIDOGLYCAN D,D-TRANSPEPTIDASE"/>
    <property type="match status" value="1"/>
</dbReference>
<comment type="similarity">
    <text evidence="2">Belongs to the transpeptidase family.</text>
</comment>
<comment type="caution">
    <text evidence="6">The sequence shown here is derived from an EMBL/GenBank/DDBJ whole genome shotgun (WGS) entry which is preliminary data.</text>
</comment>
<dbReference type="SUPFAM" id="SSF56601">
    <property type="entry name" value="beta-lactamase/transpeptidase-like"/>
    <property type="match status" value="1"/>
</dbReference>
<proteinExistence type="inferred from homology"/>
<protein>
    <submittedName>
        <fullName evidence="6">Penicillin-binding protein 2</fullName>
    </submittedName>
</protein>
<dbReference type="Gene3D" id="3.30.70.2110">
    <property type="match status" value="1"/>
</dbReference>
<name>A0ABS4CG35_9ENTE</name>
<dbReference type="EMBL" id="JAEDXU010000001">
    <property type="protein sequence ID" value="MBP1045395.1"/>
    <property type="molecule type" value="Genomic_DNA"/>
</dbReference>
<keyword evidence="3" id="KW-0472">Membrane</keyword>